<feature type="compositionally biased region" description="Acidic residues" evidence="1">
    <location>
        <begin position="54"/>
        <end position="64"/>
    </location>
</feature>
<dbReference type="AlphaFoldDB" id="A0A6V8H878"/>
<comment type="caution">
    <text evidence="2">The sequence shown here is derived from an EMBL/GenBank/DDBJ whole genome shotgun (WGS) entry which is preliminary data.</text>
</comment>
<dbReference type="EMBL" id="DF933818">
    <property type="protein sequence ID" value="GAM36878.1"/>
    <property type="molecule type" value="Genomic_DNA"/>
</dbReference>
<evidence type="ECO:0000313" key="2">
    <source>
        <dbReference type="EMBL" id="GAM36878.1"/>
    </source>
</evidence>
<dbReference type="Proteomes" id="UP000053095">
    <property type="component" value="Unassembled WGS sequence"/>
</dbReference>
<feature type="compositionally biased region" description="Basic residues" evidence="1">
    <location>
        <begin position="84"/>
        <end position="97"/>
    </location>
</feature>
<feature type="compositionally biased region" description="Low complexity" evidence="1">
    <location>
        <begin position="74"/>
        <end position="83"/>
    </location>
</feature>
<keyword evidence="3" id="KW-1185">Reference proteome</keyword>
<protein>
    <submittedName>
        <fullName evidence="2">Uncharacterized protein</fullName>
    </submittedName>
</protein>
<reference evidence="3" key="1">
    <citation type="journal article" date="2015" name="Genome Announc.">
        <title>Draft genome sequence of Talaromyces cellulolyticus strain Y-94, a source of lignocellulosic biomass-degrading enzymes.</title>
        <authorList>
            <person name="Fujii T."/>
            <person name="Koike H."/>
            <person name="Sawayama S."/>
            <person name="Yano S."/>
            <person name="Inoue H."/>
        </authorList>
    </citation>
    <scope>NUCLEOTIDE SEQUENCE [LARGE SCALE GENOMIC DNA]</scope>
    <source>
        <strain evidence="3">Y-94</strain>
    </source>
</reference>
<feature type="region of interest" description="Disordered" evidence="1">
    <location>
        <begin position="32"/>
        <end position="120"/>
    </location>
</feature>
<evidence type="ECO:0000313" key="3">
    <source>
        <dbReference type="Proteomes" id="UP000053095"/>
    </source>
</evidence>
<proteinExistence type="predicted"/>
<sequence length="157" mass="17888">MFHNREVKVDKDIYGELLLARFAFSVFSYREDKDNRSRKRKQDDNSELIRVVEEDGANGEDLDASESTPGTGPASHASASRTSTRNRGKVNKKRKRQSSVLSLEPAFDPCPEQYHSNQSDAMDHTADFNIFRKEEANRMSLPRPHECFQLHDGDALS</sequence>
<accession>A0A6V8H878</accession>
<organism evidence="2 3">
    <name type="scientific">Talaromyces pinophilus</name>
    <name type="common">Penicillium pinophilum</name>
    <dbReference type="NCBI Taxonomy" id="128442"/>
    <lineage>
        <taxon>Eukaryota</taxon>
        <taxon>Fungi</taxon>
        <taxon>Dikarya</taxon>
        <taxon>Ascomycota</taxon>
        <taxon>Pezizomycotina</taxon>
        <taxon>Eurotiomycetes</taxon>
        <taxon>Eurotiomycetidae</taxon>
        <taxon>Eurotiales</taxon>
        <taxon>Trichocomaceae</taxon>
        <taxon>Talaromyces</taxon>
        <taxon>Talaromyces sect. Talaromyces</taxon>
    </lineage>
</organism>
<name>A0A6V8H878_TALPI</name>
<gene>
    <name evidence="2" type="ORF">TCE0_022r06321</name>
</gene>
<evidence type="ECO:0000256" key="1">
    <source>
        <dbReference type="SAM" id="MobiDB-lite"/>
    </source>
</evidence>